<dbReference type="EMBL" id="JAGIZQ010000002">
    <property type="protein sequence ID" value="KAH6641539.1"/>
    <property type="molecule type" value="Genomic_DNA"/>
</dbReference>
<comment type="caution">
    <text evidence="1">The sequence shown here is derived from an EMBL/GenBank/DDBJ whole genome shotgun (WGS) entry which is preliminary data.</text>
</comment>
<evidence type="ECO:0000313" key="1">
    <source>
        <dbReference type="EMBL" id="KAH6641539.1"/>
    </source>
</evidence>
<name>A0ACB7PIA5_9PEZI</name>
<keyword evidence="2" id="KW-1185">Reference proteome</keyword>
<reference evidence="1 2" key="1">
    <citation type="journal article" date="2021" name="Nat. Commun.">
        <title>Genetic determinants of endophytism in the Arabidopsis root mycobiome.</title>
        <authorList>
            <person name="Mesny F."/>
            <person name="Miyauchi S."/>
            <person name="Thiergart T."/>
            <person name="Pickel B."/>
            <person name="Atanasova L."/>
            <person name="Karlsson M."/>
            <person name="Huettel B."/>
            <person name="Barry K.W."/>
            <person name="Haridas S."/>
            <person name="Chen C."/>
            <person name="Bauer D."/>
            <person name="Andreopoulos W."/>
            <person name="Pangilinan J."/>
            <person name="LaButti K."/>
            <person name="Riley R."/>
            <person name="Lipzen A."/>
            <person name="Clum A."/>
            <person name="Drula E."/>
            <person name="Henrissat B."/>
            <person name="Kohler A."/>
            <person name="Grigoriev I.V."/>
            <person name="Martin F.M."/>
            <person name="Hacquard S."/>
        </authorList>
    </citation>
    <scope>NUCLEOTIDE SEQUENCE [LARGE SCALE GENOMIC DNA]</scope>
    <source>
        <strain evidence="1 2">MPI-SDFR-AT-0079</strain>
    </source>
</reference>
<protein>
    <submittedName>
        <fullName evidence="1">Temperature dependent protein affecting M2 dsRNA replication</fullName>
    </submittedName>
</protein>
<organism evidence="1 2">
    <name type="scientific">Chaetomium tenue</name>
    <dbReference type="NCBI Taxonomy" id="1854479"/>
    <lineage>
        <taxon>Eukaryota</taxon>
        <taxon>Fungi</taxon>
        <taxon>Dikarya</taxon>
        <taxon>Ascomycota</taxon>
        <taxon>Pezizomycotina</taxon>
        <taxon>Sordariomycetes</taxon>
        <taxon>Sordariomycetidae</taxon>
        <taxon>Sordariales</taxon>
        <taxon>Chaetomiaceae</taxon>
        <taxon>Chaetomium</taxon>
    </lineage>
</organism>
<dbReference type="Proteomes" id="UP000724584">
    <property type="component" value="Unassembled WGS sequence"/>
</dbReference>
<sequence>MASCRSCRPDQASLLLISRCASLLKLRHQANGYTGPLSKNLLAFRSLVSEVRSADRDLIEAILASMFMYAQAKRNRDNSWELSHQLPFLYDPDVALGIAVKTYLDDIVPNDPHKSQKLEEFPGVYVPYAVSFTEDFNVACNFFDALHAAVKELKPNDIPAIDRSAWDSAAQYLATRR</sequence>
<proteinExistence type="predicted"/>
<evidence type="ECO:0000313" key="2">
    <source>
        <dbReference type="Proteomes" id="UP000724584"/>
    </source>
</evidence>
<gene>
    <name evidence="1" type="ORF">F5144DRAFT_137256</name>
</gene>
<accession>A0ACB7PIA5</accession>